<dbReference type="EMBL" id="CH476639">
    <property type="protein sequence ID" value="EDN95864.1"/>
    <property type="molecule type" value="Genomic_DNA"/>
</dbReference>
<dbReference type="GeneID" id="5483206"/>
<dbReference type="AlphaFoldDB" id="A7F2C2"/>
<evidence type="ECO:0000256" key="1">
    <source>
        <dbReference type="SAM" id="MobiDB-lite"/>
    </source>
</evidence>
<dbReference type="KEGG" id="ssl:SS1G_12069"/>
<feature type="region of interest" description="Disordered" evidence="1">
    <location>
        <begin position="1"/>
        <end position="20"/>
    </location>
</feature>
<name>A7F2C2_SCLS1</name>
<reference evidence="3" key="1">
    <citation type="journal article" date="2011" name="PLoS Genet.">
        <title>Genomic analysis of the necrotrophic fungal pathogens Sclerotinia sclerotiorum and Botrytis cinerea.</title>
        <authorList>
            <person name="Amselem J."/>
            <person name="Cuomo C.A."/>
            <person name="van Kan J.A."/>
            <person name="Viaud M."/>
            <person name="Benito E.P."/>
            <person name="Couloux A."/>
            <person name="Coutinho P.M."/>
            <person name="de Vries R.P."/>
            <person name="Dyer P.S."/>
            <person name="Fillinger S."/>
            <person name="Fournier E."/>
            <person name="Gout L."/>
            <person name="Hahn M."/>
            <person name="Kohn L."/>
            <person name="Lapalu N."/>
            <person name="Plummer K.M."/>
            <person name="Pradier J.M."/>
            <person name="Quevillon E."/>
            <person name="Sharon A."/>
            <person name="Simon A."/>
            <person name="ten Have A."/>
            <person name="Tudzynski B."/>
            <person name="Tudzynski P."/>
            <person name="Wincker P."/>
            <person name="Andrew M."/>
            <person name="Anthouard V."/>
            <person name="Beever R.E."/>
            <person name="Beffa R."/>
            <person name="Benoit I."/>
            <person name="Bouzid O."/>
            <person name="Brault B."/>
            <person name="Chen Z."/>
            <person name="Choquer M."/>
            <person name="Collemare J."/>
            <person name="Cotton P."/>
            <person name="Danchin E.G."/>
            <person name="Da Silva C."/>
            <person name="Gautier A."/>
            <person name="Giraud C."/>
            <person name="Giraud T."/>
            <person name="Gonzalez C."/>
            <person name="Grossetete S."/>
            <person name="Guldener U."/>
            <person name="Henrissat B."/>
            <person name="Howlett B.J."/>
            <person name="Kodira C."/>
            <person name="Kretschmer M."/>
            <person name="Lappartient A."/>
            <person name="Leroch M."/>
            <person name="Levis C."/>
            <person name="Mauceli E."/>
            <person name="Neuveglise C."/>
            <person name="Oeser B."/>
            <person name="Pearson M."/>
            <person name="Poulain J."/>
            <person name="Poussereau N."/>
            <person name="Quesneville H."/>
            <person name="Rascle C."/>
            <person name="Schumacher J."/>
            <person name="Segurens B."/>
            <person name="Sexton A."/>
            <person name="Silva E."/>
            <person name="Sirven C."/>
            <person name="Soanes D.M."/>
            <person name="Talbot N.J."/>
            <person name="Templeton M."/>
            <person name="Yandava C."/>
            <person name="Yarden O."/>
            <person name="Zeng Q."/>
            <person name="Rollins J.A."/>
            <person name="Lebrun M.H."/>
            <person name="Dickman M."/>
        </authorList>
    </citation>
    <scope>NUCLEOTIDE SEQUENCE [LARGE SCALE GENOMIC DNA]</scope>
    <source>
        <strain evidence="3">ATCC 18683 / 1980 / Ss-1</strain>
    </source>
</reference>
<keyword evidence="3" id="KW-1185">Reference proteome</keyword>
<proteinExistence type="predicted"/>
<sequence>MIFSYYASPASTSSGTSSLLSVDRSKFLKLSDRKVWNDSQIHSQKTQGVKVIN</sequence>
<dbReference type="RefSeq" id="XP_001587040.1">
    <property type="nucleotide sequence ID" value="XM_001586990.1"/>
</dbReference>
<accession>A7F2C2</accession>
<dbReference type="HOGENOM" id="CLU_3070104_0_0_1"/>
<protein>
    <submittedName>
        <fullName evidence="2">Uncharacterized protein</fullName>
    </submittedName>
</protein>
<gene>
    <name evidence="2" type="ORF">SS1G_12069</name>
</gene>
<evidence type="ECO:0000313" key="3">
    <source>
        <dbReference type="Proteomes" id="UP000001312"/>
    </source>
</evidence>
<dbReference type="InParanoid" id="A7F2C2"/>
<organism evidence="2 3">
    <name type="scientific">Sclerotinia sclerotiorum (strain ATCC 18683 / 1980 / Ss-1)</name>
    <name type="common">White mold</name>
    <name type="synonym">Whetzelinia sclerotiorum</name>
    <dbReference type="NCBI Taxonomy" id="665079"/>
    <lineage>
        <taxon>Eukaryota</taxon>
        <taxon>Fungi</taxon>
        <taxon>Dikarya</taxon>
        <taxon>Ascomycota</taxon>
        <taxon>Pezizomycotina</taxon>
        <taxon>Leotiomycetes</taxon>
        <taxon>Helotiales</taxon>
        <taxon>Sclerotiniaceae</taxon>
        <taxon>Sclerotinia</taxon>
    </lineage>
</organism>
<evidence type="ECO:0000313" key="2">
    <source>
        <dbReference type="EMBL" id="EDN95864.1"/>
    </source>
</evidence>
<dbReference type="Proteomes" id="UP000001312">
    <property type="component" value="Unassembled WGS sequence"/>
</dbReference>